<dbReference type="SMART" id="SM00086">
    <property type="entry name" value="PAC"/>
    <property type="match status" value="3"/>
</dbReference>
<dbReference type="Proteomes" id="UP000620127">
    <property type="component" value="Unassembled WGS sequence"/>
</dbReference>
<evidence type="ECO:0000256" key="4">
    <source>
        <dbReference type="ARBA" id="ARBA00022777"/>
    </source>
</evidence>
<dbReference type="SMART" id="SM00387">
    <property type="entry name" value="HATPase_c"/>
    <property type="match status" value="1"/>
</dbReference>
<dbReference type="Gene3D" id="3.30.450.20">
    <property type="entry name" value="PAS domain"/>
    <property type="match status" value="3"/>
</dbReference>
<evidence type="ECO:0000256" key="5">
    <source>
        <dbReference type="ARBA" id="ARBA00022840"/>
    </source>
</evidence>
<dbReference type="SUPFAM" id="SSF55874">
    <property type="entry name" value="ATPase domain of HSP90 chaperone/DNA topoisomerase II/histidine kinase"/>
    <property type="match status" value="1"/>
</dbReference>
<keyword evidence="3" id="KW-0547">Nucleotide-binding</keyword>
<dbReference type="Pfam" id="PF13426">
    <property type="entry name" value="PAS_9"/>
    <property type="match status" value="1"/>
</dbReference>
<dbReference type="InterPro" id="IPR013767">
    <property type="entry name" value="PAS_fold"/>
</dbReference>
<dbReference type="InterPro" id="IPR001610">
    <property type="entry name" value="PAC"/>
</dbReference>
<evidence type="ECO:0000313" key="10">
    <source>
        <dbReference type="EMBL" id="GGX06659.1"/>
    </source>
</evidence>
<accession>A0ABQ2XA19</accession>
<dbReference type="PANTHER" id="PTHR43065:SF23">
    <property type="entry name" value="SENSOR HISTIDINE KINASE PDTAS"/>
    <property type="match status" value="1"/>
</dbReference>
<dbReference type="InterPro" id="IPR005467">
    <property type="entry name" value="His_kinase_dom"/>
</dbReference>
<evidence type="ECO:0000256" key="2">
    <source>
        <dbReference type="ARBA" id="ARBA00022679"/>
    </source>
</evidence>
<dbReference type="PROSITE" id="PS50112">
    <property type="entry name" value="PAS"/>
    <property type="match status" value="3"/>
</dbReference>
<keyword evidence="6" id="KW-0902">Two-component regulatory system</keyword>
<dbReference type="PROSITE" id="PS50109">
    <property type="entry name" value="HIS_KIN"/>
    <property type="match status" value="1"/>
</dbReference>
<comment type="caution">
    <text evidence="10">The sequence shown here is derived from an EMBL/GenBank/DDBJ whole genome shotgun (WGS) entry which is preliminary data.</text>
</comment>
<dbReference type="PANTHER" id="PTHR43065">
    <property type="entry name" value="SENSOR HISTIDINE KINASE"/>
    <property type="match status" value="1"/>
</dbReference>
<keyword evidence="2" id="KW-0808">Transferase</keyword>
<protein>
    <recommendedName>
        <fullName evidence="12">PAS domain S-box protein</fullName>
    </recommendedName>
</protein>
<keyword evidence="5" id="KW-0067">ATP-binding</keyword>
<dbReference type="SUPFAM" id="SSF55785">
    <property type="entry name" value="PYP-like sensor domain (PAS domain)"/>
    <property type="match status" value="3"/>
</dbReference>
<dbReference type="EMBL" id="BMYT01000001">
    <property type="protein sequence ID" value="GGX06659.1"/>
    <property type="molecule type" value="Genomic_DNA"/>
</dbReference>
<dbReference type="InterPro" id="IPR000700">
    <property type="entry name" value="PAS-assoc_C"/>
</dbReference>
<dbReference type="SMART" id="SM00091">
    <property type="entry name" value="PAS"/>
    <property type="match status" value="3"/>
</dbReference>
<dbReference type="InterPro" id="IPR035965">
    <property type="entry name" value="PAS-like_dom_sf"/>
</dbReference>
<gene>
    <name evidence="10" type="ORF">GCM10011282_11310</name>
</gene>
<dbReference type="Pfam" id="PF00989">
    <property type="entry name" value="PAS"/>
    <property type="match status" value="2"/>
</dbReference>
<feature type="domain" description="Histidine kinase" evidence="7">
    <location>
        <begin position="395"/>
        <end position="589"/>
    </location>
</feature>
<dbReference type="NCBIfam" id="TIGR00229">
    <property type="entry name" value="sensory_box"/>
    <property type="match status" value="3"/>
</dbReference>
<dbReference type="InterPro" id="IPR003594">
    <property type="entry name" value="HATPase_dom"/>
</dbReference>
<feature type="domain" description="PAC" evidence="9">
    <location>
        <begin position="90"/>
        <end position="142"/>
    </location>
</feature>
<dbReference type="Pfam" id="PF02518">
    <property type="entry name" value="HATPase_c"/>
    <property type="match status" value="1"/>
</dbReference>
<name>A0ABQ2XA19_9BURK</name>
<dbReference type="CDD" id="cd00130">
    <property type="entry name" value="PAS"/>
    <property type="match status" value="3"/>
</dbReference>
<dbReference type="InterPro" id="IPR011495">
    <property type="entry name" value="Sig_transdc_His_kin_sub2_dim/P"/>
</dbReference>
<keyword evidence="4" id="KW-0418">Kinase</keyword>
<sequence length="590" mass="67123">MSDHVKLDEEQHKTADVHYRLLVDSITDYAIIMLDAAGYIQSWNAGARHILGYSLEQILGQSVLSLFSEEILNNHFPPSLLSHVAQHGQYDVDTWLHRQDGSEFWANVLITALFEPDGKLIGYSQIIKDLSERRRIDERFRRVVESAPNAMVMVNHHGSIEMVNTQAERLFDYSRAEMLGQKIEILVPDRFRHGHPTKRDMFLHAPQSRPMGAGRDLFGRRKDGSEFPIEIGLNPIETDEGMMVLSSIVDISERKRLEERFRRVVESAPNAMVMVNSRGKIEMVNTQAELLFQYARAELLGQLIEILVPERFRHEHPDKRRQFFGDLQSRPMGAGRDLFGRRKDGSEFPIEIGLNPIETEEGMMVLSSIVDISDRKQKELRIQEALAEKDVLLGEIHHRVKNNLQVVHSLLSLQSSLINDEAVRNMLMDSQNRIQSMALIHQTLYQSNNFTRVDFSDFLEALIPTLVNSYSISGKNITLSVNVDEVYLPINSAIPCGLLINELITNALKHAFTDRSEGTISVALSAKDNKEIQLMISDDGNGIADHLNLDEVETLGLRLVNLLSQQLNGALHIQRQHPTQFVLRFPLTEH</sequence>
<evidence type="ECO:0000256" key="1">
    <source>
        <dbReference type="ARBA" id="ARBA00022553"/>
    </source>
</evidence>
<keyword evidence="11" id="KW-1185">Reference proteome</keyword>
<feature type="domain" description="PAS" evidence="8">
    <location>
        <begin position="257"/>
        <end position="310"/>
    </location>
</feature>
<dbReference type="InterPro" id="IPR036890">
    <property type="entry name" value="HATPase_C_sf"/>
</dbReference>
<proteinExistence type="predicted"/>
<reference evidence="11" key="1">
    <citation type="journal article" date="2019" name="Int. J. Syst. Evol. Microbiol.">
        <title>The Global Catalogue of Microorganisms (GCM) 10K type strain sequencing project: providing services to taxonomists for standard genome sequencing and annotation.</title>
        <authorList>
            <consortium name="The Broad Institute Genomics Platform"/>
            <consortium name="The Broad Institute Genome Sequencing Center for Infectious Disease"/>
            <person name="Wu L."/>
            <person name="Ma J."/>
        </authorList>
    </citation>
    <scope>NUCLEOTIDE SEQUENCE [LARGE SCALE GENOMIC DNA]</scope>
    <source>
        <strain evidence="11">KCTC 23916</strain>
    </source>
</reference>
<evidence type="ECO:0008006" key="12">
    <source>
        <dbReference type="Google" id="ProtNLM"/>
    </source>
</evidence>
<evidence type="ECO:0000259" key="9">
    <source>
        <dbReference type="PROSITE" id="PS50113"/>
    </source>
</evidence>
<keyword evidence="1" id="KW-0597">Phosphoprotein</keyword>
<evidence type="ECO:0000313" key="11">
    <source>
        <dbReference type="Proteomes" id="UP000620127"/>
    </source>
</evidence>
<feature type="domain" description="PAC" evidence="9">
    <location>
        <begin position="213"/>
        <end position="263"/>
    </location>
</feature>
<organism evidence="10 11">
    <name type="scientific">Undibacterium macrobrachii</name>
    <dbReference type="NCBI Taxonomy" id="1119058"/>
    <lineage>
        <taxon>Bacteria</taxon>
        <taxon>Pseudomonadati</taxon>
        <taxon>Pseudomonadota</taxon>
        <taxon>Betaproteobacteria</taxon>
        <taxon>Burkholderiales</taxon>
        <taxon>Oxalobacteraceae</taxon>
        <taxon>Undibacterium</taxon>
    </lineage>
</organism>
<feature type="domain" description="PAC" evidence="9">
    <location>
        <begin position="334"/>
        <end position="384"/>
    </location>
</feature>
<feature type="domain" description="PAS" evidence="8">
    <location>
        <begin position="15"/>
        <end position="70"/>
    </location>
</feature>
<dbReference type="InterPro" id="IPR000014">
    <property type="entry name" value="PAS"/>
</dbReference>
<evidence type="ECO:0000256" key="3">
    <source>
        <dbReference type="ARBA" id="ARBA00022741"/>
    </source>
</evidence>
<dbReference type="Pfam" id="PF07568">
    <property type="entry name" value="HisKA_2"/>
    <property type="match status" value="1"/>
</dbReference>
<feature type="domain" description="PAS" evidence="8">
    <location>
        <begin position="136"/>
        <end position="189"/>
    </location>
</feature>
<dbReference type="Gene3D" id="3.30.565.10">
    <property type="entry name" value="Histidine kinase-like ATPase, C-terminal domain"/>
    <property type="match status" value="1"/>
</dbReference>
<dbReference type="RefSeq" id="WP_189344981.1">
    <property type="nucleotide sequence ID" value="NZ_BMYT01000001.1"/>
</dbReference>
<evidence type="ECO:0000259" key="7">
    <source>
        <dbReference type="PROSITE" id="PS50109"/>
    </source>
</evidence>
<evidence type="ECO:0000256" key="6">
    <source>
        <dbReference type="ARBA" id="ARBA00023012"/>
    </source>
</evidence>
<dbReference type="PROSITE" id="PS50113">
    <property type="entry name" value="PAC"/>
    <property type="match status" value="3"/>
</dbReference>
<evidence type="ECO:0000259" key="8">
    <source>
        <dbReference type="PROSITE" id="PS50112"/>
    </source>
</evidence>